<evidence type="ECO:0000313" key="2">
    <source>
        <dbReference type="EMBL" id="MBW63842.1"/>
    </source>
</evidence>
<accession>A0A2M4CET9</accession>
<organism evidence="2">
    <name type="scientific">Anopheles marajoara</name>
    <dbReference type="NCBI Taxonomy" id="58244"/>
    <lineage>
        <taxon>Eukaryota</taxon>
        <taxon>Metazoa</taxon>
        <taxon>Ecdysozoa</taxon>
        <taxon>Arthropoda</taxon>
        <taxon>Hexapoda</taxon>
        <taxon>Insecta</taxon>
        <taxon>Pterygota</taxon>
        <taxon>Neoptera</taxon>
        <taxon>Endopterygota</taxon>
        <taxon>Diptera</taxon>
        <taxon>Nematocera</taxon>
        <taxon>Culicoidea</taxon>
        <taxon>Culicidae</taxon>
        <taxon>Anophelinae</taxon>
        <taxon>Anopheles</taxon>
    </lineage>
</organism>
<feature type="signal peptide" evidence="1">
    <location>
        <begin position="1"/>
        <end position="23"/>
    </location>
</feature>
<protein>
    <submittedName>
        <fullName evidence="2">Putative secreted protein</fullName>
    </submittedName>
</protein>
<keyword evidence="1" id="KW-0732">Signal</keyword>
<dbReference type="AlphaFoldDB" id="A0A2M4CET9"/>
<evidence type="ECO:0000256" key="1">
    <source>
        <dbReference type="SAM" id="SignalP"/>
    </source>
</evidence>
<name>A0A2M4CET9_9DIPT</name>
<feature type="chain" id="PRO_5014663084" evidence="1">
    <location>
        <begin position="24"/>
        <end position="68"/>
    </location>
</feature>
<dbReference type="EMBL" id="GGFJ01014701">
    <property type="protein sequence ID" value="MBW63842.1"/>
    <property type="molecule type" value="Transcribed_RNA"/>
</dbReference>
<reference evidence="2" key="1">
    <citation type="submission" date="2018-01" db="EMBL/GenBank/DDBJ databases">
        <title>An insight into the sialome of Amazonian anophelines.</title>
        <authorList>
            <person name="Ribeiro J.M."/>
            <person name="Scarpassa V."/>
            <person name="Calvo E."/>
        </authorList>
    </citation>
    <scope>NUCLEOTIDE SEQUENCE</scope>
    <source>
        <tissue evidence="2">Salivary glands</tissue>
    </source>
</reference>
<proteinExistence type="predicted"/>
<sequence length="68" mass="7849">MLLLLMSYCGAVIVTIVPELGVARYCGCPFSSHEFEGVYLPNNLQTTTAPVQHFQRFDFLKLDYYYYT</sequence>